<dbReference type="SMART" id="SM00320">
    <property type="entry name" value="WD40"/>
    <property type="match status" value="4"/>
</dbReference>
<dbReference type="PROSITE" id="PS00678">
    <property type="entry name" value="WD_REPEATS_1"/>
    <property type="match status" value="1"/>
</dbReference>
<feature type="repeat" description="WD" evidence="1">
    <location>
        <begin position="323"/>
        <end position="364"/>
    </location>
</feature>
<dbReference type="EMBL" id="CAJJDM010000051">
    <property type="protein sequence ID" value="CAD8073670.1"/>
    <property type="molecule type" value="Genomic_DNA"/>
</dbReference>
<dbReference type="PANTHER" id="PTHR19920">
    <property type="entry name" value="WD40 PROTEIN CIAO1"/>
    <property type="match status" value="1"/>
</dbReference>
<dbReference type="AlphaFoldDB" id="A0A8S1LZY8"/>
<protein>
    <recommendedName>
        <fullName evidence="4">WD40-repeat-containing domain</fullName>
    </recommendedName>
</protein>
<dbReference type="Proteomes" id="UP000688137">
    <property type="component" value="Unassembled WGS sequence"/>
</dbReference>
<organism evidence="2 3">
    <name type="scientific">Paramecium primaurelia</name>
    <dbReference type="NCBI Taxonomy" id="5886"/>
    <lineage>
        <taxon>Eukaryota</taxon>
        <taxon>Sar</taxon>
        <taxon>Alveolata</taxon>
        <taxon>Ciliophora</taxon>
        <taxon>Intramacronucleata</taxon>
        <taxon>Oligohymenophorea</taxon>
        <taxon>Peniculida</taxon>
        <taxon>Parameciidae</taxon>
        <taxon>Paramecium</taxon>
    </lineage>
</organism>
<dbReference type="GO" id="GO:0097361">
    <property type="term" value="C:cytosolic [4Fe-4S] assembly targeting complex"/>
    <property type="evidence" value="ECO:0007669"/>
    <property type="project" value="TreeGrafter"/>
</dbReference>
<dbReference type="Pfam" id="PF00400">
    <property type="entry name" value="WD40"/>
    <property type="match status" value="4"/>
</dbReference>
<dbReference type="InterPro" id="IPR019775">
    <property type="entry name" value="WD40_repeat_CS"/>
</dbReference>
<name>A0A8S1LZY8_PARPR</name>
<dbReference type="InterPro" id="IPR001680">
    <property type="entry name" value="WD40_rpt"/>
</dbReference>
<dbReference type="PROSITE" id="PS50294">
    <property type="entry name" value="WD_REPEATS_REGION"/>
    <property type="match status" value="2"/>
</dbReference>
<proteinExistence type="predicted"/>
<accession>A0A8S1LZY8</accession>
<dbReference type="OMA" id="QCFQEME"/>
<gene>
    <name evidence="2" type="ORF">PPRIM_AZ9-3.1.T0510181</name>
</gene>
<dbReference type="GO" id="GO:0016226">
    <property type="term" value="P:iron-sulfur cluster assembly"/>
    <property type="evidence" value="ECO:0007669"/>
    <property type="project" value="TreeGrafter"/>
</dbReference>
<dbReference type="PANTHER" id="PTHR19920:SF0">
    <property type="entry name" value="CYTOSOLIC IRON-SULFUR PROTEIN ASSEMBLY PROTEIN CIAO1-RELATED"/>
    <property type="match status" value="1"/>
</dbReference>
<sequence length="545" mass="64689">MIEAQQSIKCNEHNKNVQYVLFNENPKSKLLCQQCLQEKEGSKTVLNIDEAIIQIKQRKQSEYQEYQNILQPEILILRNYIEDVPKIFEIIYQLVTNLIEAINDWKCKLEILLKKQRKLTIIELIKTQRQNYSEKIKKILHDLKTIITADYNLNKLHQFLDIEDKSQLSPIKNTQQQYLQNKNVKIEIQQKPNLEILFKGENSELLNVYQLNNLQQVKDQKISIKKQNKIIQQTTQCLAISFNKDDSILATTCDKEIKLWKFQDGNICDLLYSLNEHKSEITTLLFSKKKNWLFSAGNDQQIILWKPKKILFNFDLTKRKIQQFAHRGQIVQLVLNENENQLISCSNDCKIIIWEVNYQQNSIQFYQSLEKHTGPVIQVNLNQSNNLMASISLDKQIIIWSLDDQQVWNFRQVIQNSENHLGYRISFINDQTVVWQQNQGVTHILKEQDGIFKEIPEQQIHIKKNDKKDGEFQFPLIFNSQKQILIQKYLENVYLFTIDQNDNLINQEQYISLENEYNYGNLSNNGKHLVIWCNKQFRVYEIIYD</sequence>
<reference evidence="2" key="1">
    <citation type="submission" date="2021-01" db="EMBL/GenBank/DDBJ databases">
        <authorList>
            <consortium name="Genoscope - CEA"/>
            <person name="William W."/>
        </authorList>
    </citation>
    <scope>NUCLEOTIDE SEQUENCE</scope>
</reference>
<dbReference type="PROSITE" id="PS50082">
    <property type="entry name" value="WD_REPEATS_2"/>
    <property type="match status" value="3"/>
</dbReference>
<comment type="caution">
    <text evidence="2">The sequence shown here is derived from an EMBL/GenBank/DDBJ whole genome shotgun (WGS) entry which is preliminary data.</text>
</comment>
<evidence type="ECO:0000313" key="2">
    <source>
        <dbReference type="EMBL" id="CAD8073670.1"/>
    </source>
</evidence>
<evidence type="ECO:0000256" key="1">
    <source>
        <dbReference type="PROSITE-ProRule" id="PRU00221"/>
    </source>
</evidence>
<feature type="repeat" description="WD" evidence="1">
    <location>
        <begin position="274"/>
        <end position="306"/>
    </location>
</feature>
<evidence type="ECO:0008006" key="4">
    <source>
        <dbReference type="Google" id="ProtNLM"/>
    </source>
</evidence>
<keyword evidence="1" id="KW-0853">WD repeat</keyword>
<keyword evidence="3" id="KW-1185">Reference proteome</keyword>
<evidence type="ECO:0000313" key="3">
    <source>
        <dbReference type="Proteomes" id="UP000688137"/>
    </source>
</evidence>
<feature type="repeat" description="WD" evidence="1">
    <location>
        <begin position="369"/>
        <end position="403"/>
    </location>
</feature>